<feature type="region of interest" description="Disordered" evidence="1">
    <location>
        <begin position="361"/>
        <end position="385"/>
    </location>
</feature>
<proteinExistence type="predicted"/>
<reference evidence="2" key="1">
    <citation type="journal article" date="2020" name="Nature">
        <title>Giant virus diversity and host interactions through global metagenomics.</title>
        <authorList>
            <person name="Schulz F."/>
            <person name="Roux S."/>
            <person name="Paez-Espino D."/>
            <person name="Jungbluth S."/>
            <person name="Walsh D.A."/>
            <person name="Denef V.J."/>
            <person name="McMahon K.D."/>
            <person name="Konstantinidis K.T."/>
            <person name="Eloe-Fadrosh E.A."/>
            <person name="Kyrpides N.C."/>
            <person name="Woyke T."/>
        </authorList>
    </citation>
    <scope>NUCLEOTIDE SEQUENCE</scope>
    <source>
        <strain evidence="2">GVMAG-M-3300023179-132</strain>
    </source>
</reference>
<sequence length="385" mass="43213">MSQEFQKIIHDFVCDLKTTFPEYTPLIDKWWKDDEASGKFVLEHCKKKMPPRFFDILNQNEDMFKEESGIDTEFLPNIYFKSLWGFDITQTTRDTIWKYLQLMLFSIVGSIDNKEMFGDTAKMFDDVDGTELKTKLEEALKNMQGMFENMKTGTEGDANAKPGANFPNAEDIHDHISGMLDGKLGKLAKEIAEDAANDLNIDMDNVTDVKDVFTNLLKNPTKLTGLVKNVGSKLDSKIKSGELKESELIAEAAELMKKMKNMPGMGDIQSMLNKMGMQGAMGGMGGGGNGKVNMGAMESQLNRNMKTAQMKERIRAKAEVNRILREKMEQEKLAQQHVNVSTTSVSCEQGVNDEELISIFSTGEKVEKTPRGAKPTQNKKKKGKK</sequence>
<protein>
    <submittedName>
        <fullName evidence="2">Uncharacterized protein</fullName>
    </submittedName>
</protein>
<name>A0A6C0E5H2_9ZZZZ</name>
<organism evidence="2">
    <name type="scientific">viral metagenome</name>
    <dbReference type="NCBI Taxonomy" id="1070528"/>
    <lineage>
        <taxon>unclassified sequences</taxon>
        <taxon>metagenomes</taxon>
        <taxon>organismal metagenomes</taxon>
    </lineage>
</organism>
<accession>A0A6C0E5H2</accession>
<evidence type="ECO:0000313" key="2">
    <source>
        <dbReference type="EMBL" id="QHT24008.1"/>
    </source>
</evidence>
<dbReference type="AlphaFoldDB" id="A0A6C0E5H2"/>
<dbReference type="EMBL" id="MN739736">
    <property type="protein sequence ID" value="QHT24008.1"/>
    <property type="molecule type" value="Genomic_DNA"/>
</dbReference>
<evidence type="ECO:0000256" key="1">
    <source>
        <dbReference type="SAM" id="MobiDB-lite"/>
    </source>
</evidence>